<evidence type="ECO:0000256" key="1">
    <source>
        <dbReference type="ARBA" id="ARBA00006360"/>
    </source>
</evidence>
<evidence type="ECO:0000259" key="9">
    <source>
        <dbReference type="SMART" id="SM00382"/>
    </source>
</evidence>
<dbReference type="NCBIfam" id="TIGR02397">
    <property type="entry name" value="dnaX_nterm"/>
    <property type="match status" value="1"/>
</dbReference>
<dbReference type="Proteomes" id="UP000762253">
    <property type="component" value="Unassembled WGS sequence"/>
</dbReference>
<evidence type="ECO:0000256" key="8">
    <source>
        <dbReference type="RuleBase" id="RU364063"/>
    </source>
</evidence>
<evidence type="ECO:0000256" key="5">
    <source>
        <dbReference type="ARBA" id="ARBA00022840"/>
    </source>
</evidence>
<evidence type="ECO:0000256" key="6">
    <source>
        <dbReference type="ARBA" id="ARBA00022932"/>
    </source>
</evidence>
<dbReference type="InterPro" id="IPR027417">
    <property type="entry name" value="P-loop_NTPase"/>
</dbReference>
<comment type="similarity">
    <text evidence="1 8">Belongs to the DnaX/STICHEL family.</text>
</comment>
<keyword evidence="8 10" id="KW-0808">Transferase</keyword>
<keyword evidence="8 10" id="KW-0548">Nucleotidyltransferase</keyword>
<reference evidence="10 11" key="1">
    <citation type="submission" date="2018-06" db="EMBL/GenBank/DDBJ databases">
        <title>Comparative genomics of Brasilonema spp. strains.</title>
        <authorList>
            <person name="Alvarenga D.O."/>
            <person name="Fiore M.F."/>
            <person name="Varani A.M."/>
        </authorList>
    </citation>
    <scope>NUCLEOTIDE SEQUENCE [LARGE SCALE GENOMIC DNA]</scope>
    <source>
        <strain evidence="10 11">UFV-OR1</strain>
    </source>
</reference>
<dbReference type="InterPro" id="IPR008921">
    <property type="entry name" value="DNA_pol3_clamp-load_cplx_C"/>
</dbReference>
<dbReference type="Gene3D" id="3.40.50.300">
    <property type="entry name" value="P-loop containing nucleotide triphosphate hydrolases"/>
    <property type="match status" value="1"/>
</dbReference>
<dbReference type="InterPro" id="IPR012763">
    <property type="entry name" value="DNA_pol_III_sug/sutau_N"/>
</dbReference>
<evidence type="ECO:0000256" key="2">
    <source>
        <dbReference type="ARBA" id="ARBA00022723"/>
    </source>
</evidence>
<dbReference type="PANTHER" id="PTHR11669">
    <property type="entry name" value="REPLICATION FACTOR C / DNA POLYMERASE III GAMMA-TAU SUBUNIT"/>
    <property type="match status" value="1"/>
</dbReference>
<dbReference type="GO" id="GO:0003887">
    <property type="term" value="F:DNA-directed DNA polymerase activity"/>
    <property type="evidence" value="ECO:0007669"/>
    <property type="project" value="UniProtKB-EC"/>
</dbReference>
<keyword evidence="11" id="KW-1185">Reference proteome</keyword>
<protein>
    <recommendedName>
        <fullName evidence="8">DNA polymerase III subunit gamma/tau</fullName>
        <ecNumber evidence="8">2.7.7.7</ecNumber>
    </recommendedName>
</protein>
<evidence type="ECO:0000313" key="11">
    <source>
        <dbReference type="Proteomes" id="UP000762253"/>
    </source>
</evidence>
<keyword evidence="6 8" id="KW-0239">DNA-directed DNA polymerase</keyword>
<comment type="caution">
    <text evidence="10">The sequence shown here is derived from an EMBL/GenBank/DDBJ whole genome shotgun (WGS) entry which is preliminary data.</text>
</comment>
<dbReference type="InterPro" id="IPR045085">
    <property type="entry name" value="HLD_clamp_pol_III_gamma_tau"/>
</dbReference>
<dbReference type="Gene3D" id="1.10.8.60">
    <property type="match status" value="1"/>
</dbReference>
<sequence length="432" mass="48335">MYTPLHLKYRPQQLSQIIGQEHIVRTLDNAILSGGSHSTNALSKIAPAYLFTGPKGTGKTSTARILAKSLNCLSTEEPTTKPCGECNSCQTISHSSSLDVTELDAASHSGVDNIREIVSNLQLKPIESRRKILIVDECHALSHQSWQALLKTVEQPPTHVVFIFCTTEVHKVPETIISRCQKFDFRRVSLSLVVDYLEKVAHQESINITPTALTAIAKACHGHLRDSLKLLDQLTLLGFGEITPNWVWELSGTIPEHDLVTFCENITKGEMTGNLGILQDWMKYGKHPITIHTSLVSFLKDLLICKTNPNGRNLTLLEEDTWKELTTISKSWSINHIQSAIALLMARQNLMRDEGAHLWLQATLIEIVSTTSSPQAQPWKNWKTAQDAINWGKEQLPHLSQAQLQEHWQKLTPINGKKAPAWVQLVEKLQTA</sequence>
<dbReference type="Pfam" id="PF22608">
    <property type="entry name" value="DNAX_ATPase_lid"/>
    <property type="match status" value="1"/>
</dbReference>
<dbReference type="Pfam" id="PF13177">
    <property type="entry name" value="DNA_pol3_delta2"/>
    <property type="match status" value="1"/>
</dbReference>
<name>A0ABX1MGR3_9CYAN</name>
<dbReference type="RefSeq" id="WP_169267515.1">
    <property type="nucleotide sequence ID" value="NZ_QMEC01000126.1"/>
</dbReference>
<organism evidence="10 11">
    <name type="scientific">Brasilonema octagenarum UFV-OR1</name>
    <dbReference type="NCBI Taxonomy" id="417115"/>
    <lineage>
        <taxon>Bacteria</taxon>
        <taxon>Bacillati</taxon>
        <taxon>Cyanobacteriota</taxon>
        <taxon>Cyanophyceae</taxon>
        <taxon>Nostocales</taxon>
        <taxon>Scytonemataceae</taxon>
        <taxon>Brasilonema</taxon>
        <taxon>Octagenarum group</taxon>
    </lineage>
</organism>
<comment type="catalytic activity">
    <reaction evidence="7 8">
        <text>DNA(n) + a 2'-deoxyribonucleoside 5'-triphosphate = DNA(n+1) + diphosphate</text>
        <dbReference type="Rhea" id="RHEA:22508"/>
        <dbReference type="Rhea" id="RHEA-COMP:17339"/>
        <dbReference type="Rhea" id="RHEA-COMP:17340"/>
        <dbReference type="ChEBI" id="CHEBI:33019"/>
        <dbReference type="ChEBI" id="CHEBI:61560"/>
        <dbReference type="ChEBI" id="CHEBI:173112"/>
        <dbReference type="EC" id="2.7.7.7"/>
    </reaction>
</comment>
<gene>
    <name evidence="8 10" type="primary">dnaX</name>
    <name evidence="10" type="ORF">DP115_25640</name>
</gene>
<comment type="subunit">
    <text evidence="8">DNA polymerase III contains a core (composed of alpha, epsilon and theta chains) that associates with a tau subunit. This core dimerizes to form the POLIII' complex. PolIII' associates with the gamma complex (composed of gamma, delta, delta', psi and chi chains) and with the beta chain to form the complete DNA polymerase III complex.</text>
</comment>
<dbReference type="SUPFAM" id="SSF52540">
    <property type="entry name" value="P-loop containing nucleoside triphosphate hydrolases"/>
    <property type="match status" value="1"/>
</dbReference>
<comment type="function">
    <text evidence="8">DNA polymerase III is a complex, multichain enzyme responsible for most of the replicative synthesis in bacteria. This DNA polymerase also exhibits 3' to 5' exonuclease activity.</text>
</comment>
<dbReference type="EMBL" id="QMEC01000126">
    <property type="protein sequence ID" value="NMF65949.1"/>
    <property type="molecule type" value="Genomic_DNA"/>
</dbReference>
<keyword evidence="3 8" id="KW-0547">Nucleotide-binding</keyword>
<evidence type="ECO:0000256" key="3">
    <source>
        <dbReference type="ARBA" id="ARBA00022741"/>
    </source>
</evidence>
<accession>A0ABX1MGR3</accession>
<dbReference type="PANTHER" id="PTHR11669:SF0">
    <property type="entry name" value="PROTEIN STICHEL-LIKE 2"/>
    <property type="match status" value="1"/>
</dbReference>
<evidence type="ECO:0000256" key="4">
    <source>
        <dbReference type="ARBA" id="ARBA00022833"/>
    </source>
</evidence>
<evidence type="ECO:0000256" key="7">
    <source>
        <dbReference type="ARBA" id="ARBA00049244"/>
    </source>
</evidence>
<dbReference type="EC" id="2.7.7.7" evidence="8"/>
<evidence type="ECO:0000313" key="10">
    <source>
        <dbReference type="EMBL" id="NMF65949.1"/>
    </source>
</evidence>
<dbReference type="SUPFAM" id="SSF48019">
    <property type="entry name" value="post-AAA+ oligomerization domain-like"/>
    <property type="match status" value="1"/>
</dbReference>
<keyword evidence="2" id="KW-0479">Metal-binding</keyword>
<dbReference type="SMART" id="SM00382">
    <property type="entry name" value="AAA"/>
    <property type="match status" value="1"/>
</dbReference>
<dbReference type="InterPro" id="IPR050238">
    <property type="entry name" value="DNA_Rep/Repair_Clamp_Loader"/>
</dbReference>
<dbReference type="Gene3D" id="1.20.272.10">
    <property type="match status" value="1"/>
</dbReference>
<feature type="domain" description="AAA+ ATPase" evidence="9">
    <location>
        <begin position="45"/>
        <end position="189"/>
    </location>
</feature>
<dbReference type="InterPro" id="IPR003593">
    <property type="entry name" value="AAA+_ATPase"/>
</dbReference>
<keyword evidence="5 8" id="KW-0067">ATP-binding</keyword>
<proteinExistence type="inferred from homology"/>
<keyword evidence="4" id="KW-0862">Zinc</keyword>
<keyword evidence="8" id="KW-0235">DNA replication</keyword>
<dbReference type="CDD" id="cd00009">
    <property type="entry name" value="AAA"/>
    <property type="match status" value="1"/>
</dbReference>